<reference evidence="3" key="3">
    <citation type="submission" date="2016-03" db="UniProtKB">
        <authorList>
            <consortium name="EnsemblProtists"/>
        </authorList>
    </citation>
    <scope>IDENTIFICATION</scope>
</reference>
<accession>L1IVI6</accession>
<evidence type="ECO:0000313" key="4">
    <source>
        <dbReference type="Proteomes" id="UP000011087"/>
    </source>
</evidence>
<dbReference type="HOGENOM" id="CLU_1443562_0_0_1"/>
<dbReference type="EMBL" id="JH993033">
    <property type="protein sequence ID" value="EKX40258.1"/>
    <property type="molecule type" value="Genomic_DNA"/>
</dbReference>
<reference evidence="2 4" key="1">
    <citation type="journal article" date="2012" name="Nature">
        <title>Algal genomes reveal evolutionary mosaicism and the fate of nucleomorphs.</title>
        <authorList>
            <consortium name="DOE Joint Genome Institute"/>
            <person name="Curtis B.A."/>
            <person name="Tanifuji G."/>
            <person name="Burki F."/>
            <person name="Gruber A."/>
            <person name="Irimia M."/>
            <person name="Maruyama S."/>
            <person name="Arias M.C."/>
            <person name="Ball S.G."/>
            <person name="Gile G.H."/>
            <person name="Hirakawa Y."/>
            <person name="Hopkins J.F."/>
            <person name="Kuo A."/>
            <person name="Rensing S.A."/>
            <person name="Schmutz J."/>
            <person name="Symeonidi A."/>
            <person name="Elias M."/>
            <person name="Eveleigh R.J."/>
            <person name="Herman E.K."/>
            <person name="Klute M.J."/>
            <person name="Nakayama T."/>
            <person name="Obornik M."/>
            <person name="Reyes-Prieto A."/>
            <person name="Armbrust E.V."/>
            <person name="Aves S.J."/>
            <person name="Beiko R.G."/>
            <person name="Coutinho P."/>
            <person name="Dacks J.B."/>
            <person name="Durnford D.G."/>
            <person name="Fast N.M."/>
            <person name="Green B.R."/>
            <person name="Grisdale C.J."/>
            <person name="Hempel F."/>
            <person name="Henrissat B."/>
            <person name="Hoppner M.P."/>
            <person name="Ishida K."/>
            <person name="Kim E."/>
            <person name="Koreny L."/>
            <person name="Kroth P.G."/>
            <person name="Liu Y."/>
            <person name="Malik S.B."/>
            <person name="Maier U.G."/>
            <person name="McRose D."/>
            <person name="Mock T."/>
            <person name="Neilson J.A."/>
            <person name="Onodera N.T."/>
            <person name="Poole A.M."/>
            <person name="Pritham E.J."/>
            <person name="Richards T.A."/>
            <person name="Rocap G."/>
            <person name="Roy S.W."/>
            <person name="Sarai C."/>
            <person name="Schaack S."/>
            <person name="Shirato S."/>
            <person name="Slamovits C.H."/>
            <person name="Spencer D.F."/>
            <person name="Suzuki S."/>
            <person name="Worden A.Z."/>
            <person name="Zauner S."/>
            <person name="Barry K."/>
            <person name="Bell C."/>
            <person name="Bharti A.K."/>
            <person name="Crow J.A."/>
            <person name="Grimwood J."/>
            <person name="Kramer R."/>
            <person name="Lindquist E."/>
            <person name="Lucas S."/>
            <person name="Salamov A."/>
            <person name="McFadden G.I."/>
            <person name="Lane C.E."/>
            <person name="Keeling P.J."/>
            <person name="Gray M.W."/>
            <person name="Grigoriev I.V."/>
            <person name="Archibald J.M."/>
        </authorList>
    </citation>
    <scope>NUCLEOTIDE SEQUENCE</scope>
    <source>
        <strain evidence="2 4">CCMP2712</strain>
    </source>
</reference>
<dbReference type="AlphaFoldDB" id="L1IVI6"/>
<feature type="compositionally biased region" description="Basic and acidic residues" evidence="1">
    <location>
        <begin position="96"/>
        <end position="105"/>
    </location>
</feature>
<dbReference type="GeneID" id="17296960"/>
<proteinExistence type="predicted"/>
<dbReference type="KEGG" id="gtt:GUITHDRAFT_113735"/>
<dbReference type="EnsemblProtists" id="EKX40258">
    <property type="protein sequence ID" value="EKX40258"/>
    <property type="gene ID" value="GUITHDRAFT_113735"/>
</dbReference>
<keyword evidence="4" id="KW-1185">Reference proteome</keyword>
<evidence type="ECO:0000256" key="1">
    <source>
        <dbReference type="SAM" id="MobiDB-lite"/>
    </source>
</evidence>
<evidence type="ECO:0000313" key="3">
    <source>
        <dbReference type="EnsemblProtists" id="EKX40258"/>
    </source>
</evidence>
<organism evidence="2">
    <name type="scientific">Guillardia theta (strain CCMP2712)</name>
    <name type="common">Cryptophyte</name>
    <dbReference type="NCBI Taxonomy" id="905079"/>
    <lineage>
        <taxon>Eukaryota</taxon>
        <taxon>Cryptophyceae</taxon>
        <taxon>Pyrenomonadales</taxon>
        <taxon>Geminigeraceae</taxon>
        <taxon>Guillardia</taxon>
    </lineage>
</organism>
<sequence length="188" mass="21310">MDSLGYYSGIPGALFFWDGIQWQRYEDFSFADRAAVDGCIYWRDSRGLYWCRDVKGSYGPAKQQYHSEDGRLWFGDGDAWVEMSASASKVMKATKKPQDGKEQRRGAKGNGKGGAKSQKGRQAFVPFEQDMLAAIDQDNEVPREILIKLFGKDGTQVIETQNAHLNAMFDLDCSQRKPVLWPELPLRL</sequence>
<reference evidence="4" key="2">
    <citation type="submission" date="2012-11" db="EMBL/GenBank/DDBJ databases">
        <authorList>
            <person name="Kuo A."/>
            <person name="Curtis B.A."/>
            <person name="Tanifuji G."/>
            <person name="Burki F."/>
            <person name="Gruber A."/>
            <person name="Irimia M."/>
            <person name="Maruyama S."/>
            <person name="Arias M.C."/>
            <person name="Ball S.G."/>
            <person name="Gile G.H."/>
            <person name="Hirakawa Y."/>
            <person name="Hopkins J.F."/>
            <person name="Rensing S.A."/>
            <person name="Schmutz J."/>
            <person name="Symeonidi A."/>
            <person name="Elias M."/>
            <person name="Eveleigh R.J."/>
            <person name="Herman E.K."/>
            <person name="Klute M.J."/>
            <person name="Nakayama T."/>
            <person name="Obornik M."/>
            <person name="Reyes-Prieto A."/>
            <person name="Armbrust E.V."/>
            <person name="Aves S.J."/>
            <person name="Beiko R.G."/>
            <person name="Coutinho P."/>
            <person name="Dacks J.B."/>
            <person name="Durnford D.G."/>
            <person name="Fast N.M."/>
            <person name="Green B.R."/>
            <person name="Grisdale C."/>
            <person name="Hempe F."/>
            <person name="Henrissat B."/>
            <person name="Hoppner M.P."/>
            <person name="Ishida K.-I."/>
            <person name="Kim E."/>
            <person name="Koreny L."/>
            <person name="Kroth P.G."/>
            <person name="Liu Y."/>
            <person name="Malik S.-B."/>
            <person name="Maier U.G."/>
            <person name="McRose D."/>
            <person name="Mock T."/>
            <person name="Neilson J.A."/>
            <person name="Onodera N.T."/>
            <person name="Poole A.M."/>
            <person name="Pritham E.J."/>
            <person name="Richards T.A."/>
            <person name="Rocap G."/>
            <person name="Roy S.W."/>
            <person name="Sarai C."/>
            <person name="Schaack S."/>
            <person name="Shirato S."/>
            <person name="Slamovits C.H."/>
            <person name="Spencer D.F."/>
            <person name="Suzuki S."/>
            <person name="Worden A.Z."/>
            <person name="Zauner S."/>
            <person name="Barry K."/>
            <person name="Bell C."/>
            <person name="Bharti A.K."/>
            <person name="Crow J.A."/>
            <person name="Grimwood J."/>
            <person name="Kramer R."/>
            <person name="Lindquist E."/>
            <person name="Lucas S."/>
            <person name="Salamov A."/>
            <person name="McFadden G.I."/>
            <person name="Lane C.E."/>
            <person name="Keeling P.J."/>
            <person name="Gray M.W."/>
            <person name="Grigoriev I.V."/>
            <person name="Archibald J.M."/>
        </authorList>
    </citation>
    <scope>NUCLEOTIDE SEQUENCE</scope>
    <source>
        <strain evidence="4">CCMP2712</strain>
    </source>
</reference>
<evidence type="ECO:0000313" key="2">
    <source>
        <dbReference type="EMBL" id="EKX40258.1"/>
    </source>
</evidence>
<dbReference type="Proteomes" id="UP000011087">
    <property type="component" value="Unassembled WGS sequence"/>
</dbReference>
<protein>
    <submittedName>
        <fullName evidence="2 3">Uncharacterized protein</fullName>
    </submittedName>
</protein>
<gene>
    <name evidence="2" type="ORF">GUITHDRAFT_113735</name>
</gene>
<dbReference type="PaxDb" id="55529-EKX40258"/>
<name>L1IVI6_GUITC</name>
<feature type="region of interest" description="Disordered" evidence="1">
    <location>
        <begin position="91"/>
        <end position="120"/>
    </location>
</feature>
<dbReference type="RefSeq" id="XP_005827238.1">
    <property type="nucleotide sequence ID" value="XM_005827181.1"/>
</dbReference>